<proteinExistence type="predicted"/>
<keyword evidence="2" id="KW-1133">Transmembrane helix</keyword>
<dbReference type="Pfam" id="PF04350">
    <property type="entry name" value="PilO"/>
    <property type="match status" value="1"/>
</dbReference>
<evidence type="ECO:0000313" key="4">
    <source>
        <dbReference type="Proteomes" id="UP000598174"/>
    </source>
</evidence>
<dbReference type="AlphaFoldDB" id="A0A919IWZ6"/>
<dbReference type="RefSeq" id="WP_203816305.1">
    <property type="nucleotide sequence ID" value="NZ_BAAABP010000007.1"/>
</dbReference>
<keyword evidence="2" id="KW-0812">Transmembrane</keyword>
<sequence length="190" mass="20463">MGARQNNRLWLLGGLIAIVVIVAATFLLAIKPIYTEKADLEGQAGDQDIRLVQLRRELADLQDKAKNIQTYTAERDTLKAALPEKYDITAYLRALQTSESAVKVDVNSVGISIPQTIKGAGTVYAVPITMTITGTAEGITKALQRLQVTQSRAVLITSVNLQINEDKTATANLVLSAFCRQSTGCVATST</sequence>
<gene>
    <name evidence="3" type="ORF">Afe05nite_15440</name>
</gene>
<comment type="caution">
    <text evidence="3">The sequence shown here is derived from an EMBL/GenBank/DDBJ whole genome shotgun (WGS) entry which is preliminary data.</text>
</comment>
<evidence type="ECO:0000256" key="1">
    <source>
        <dbReference type="SAM" id="Coils"/>
    </source>
</evidence>
<feature type="coiled-coil region" evidence="1">
    <location>
        <begin position="44"/>
        <end position="81"/>
    </location>
</feature>
<keyword evidence="2" id="KW-0472">Membrane</keyword>
<evidence type="ECO:0008006" key="5">
    <source>
        <dbReference type="Google" id="ProtNLM"/>
    </source>
</evidence>
<feature type="transmembrane region" description="Helical" evidence="2">
    <location>
        <begin position="9"/>
        <end position="30"/>
    </location>
</feature>
<dbReference type="InterPro" id="IPR014717">
    <property type="entry name" value="Transl_elong_EF1B/ribsomal_bS6"/>
</dbReference>
<organism evidence="3 4">
    <name type="scientific">Paractinoplanes ferrugineus</name>
    <dbReference type="NCBI Taxonomy" id="113564"/>
    <lineage>
        <taxon>Bacteria</taxon>
        <taxon>Bacillati</taxon>
        <taxon>Actinomycetota</taxon>
        <taxon>Actinomycetes</taxon>
        <taxon>Micromonosporales</taxon>
        <taxon>Micromonosporaceae</taxon>
        <taxon>Paractinoplanes</taxon>
    </lineage>
</organism>
<dbReference type="EMBL" id="BOMM01000011">
    <property type="protein sequence ID" value="GIE09704.1"/>
    <property type="molecule type" value="Genomic_DNA"/>
</dbReference>
<protein>
    <recommendedName>
        <fullName evidence="5">Type IV pilus assembly protein PilO</fullName>
    </recommendedName>
</protein>
<reference evidence="3" key="1">
    <citation type="submission" date="2021-01" db="EMBL/GenBank/DDBJ databases">
        <title>Whole genome shotgun sequence of Actinoplanes ferrugineus NBRC 15555.</title>
        <authorList>
            <person name="Komaki H."/>
            <person name="Tamura T."/>
        </authorList>
    </citation>
    <scope>NUCLEOTIDE SEQUENCE</scope>
    <source>
        <strain evidence="3">NBRC 15555</strain>
    </source>
</reference>
<accession>A0A919IWZ6</accession>
<dbReference type="InterPro" id="IPR007445">
    <property type="entry name" value="PilO"/>
</dbReference>
<evidence type="ECO:0000313" key="3">
    <source>
        <dbReference type="EMBL" id="GIE09704.1"/>
    </source>
</evidence>
<keyword evidence="4" id="KW-1185">Reference proteome</keyword>
<evidence type="ECO:0000256" key="2">
    <source>
        <dbReference type="SAM" id="Phobius"/>
    </source>
</evidence>
<dbReference type="Gene3D" id="3.30.70.60">
    <property type="match status" value="1"/>
</dbReference>
<name>A0A919IWZ6_9ACTN</name>
<keyword evidence="1" id="KW-0175">Coiled coil</keyword>
<dbReference type="Proteomes" id="UP000598174">
    <property type="component" value="Unassembled WGS sequence"/>
</dbReference>